<dbReference type="OrthoDB" id="9815126at2"/>
<accession>A0A4U0RSS2</accession>
<reference evidence="2 3" key="1">
    <citation type="submission" date="2019-04" db="EMBL/GenBank/DDBJ databases">
        <title>Streptomyces oryziradicis sp. nov., a novel actinomycete isolated from rhizosphere soil of rice (Oryza sativa L.).</title>
        <authorList>
            <person name="Li C."/>
        </authorList>
    </citation>
    <scope>NUCLEOTIDE SEQUENCE [LARGE SCALE GENOMIC DNA]</scope>
    <source>
        <strain evidence="2 3">NEAU-C40</strain>
    </source>
</reference>
<dbReference type="Proteomes" id="UP000305778">
    <property type="component" value="Unassembled WGS sequence"/>
</dbReference>
<evidence type="ECO:0000313" key="3">
    <source>
        <dbReference type="Proteomes" id="UP000305778"/>
    </source>
</evidence>
<evidence type="ECO:0000313" key="2">
    <source>
        <dbReference type="EMBL" id="TJZ99183.1"/>
    </source>
</evidence>
<dbReference type="EMBL" id="SUMC01000115">
    <property type="protein sequence ID" value="TJZ99183.1"/>
    <property type="molecule type" value="Genomic_DNA"/>
</dbReference>
<dbReference type="InterPro" id="IPR006175">
    <property type="entry name" value="YjgF/YER057c/UK114"/>
</dbReference>
<dbReference type="PANTHER" id="PTHR11803:SF58">
    <property type="entry name" value="PROTEIN HMF1-RELATED"/>
    <property type="match status" value="1"/>
</dbReference>
<dbReference type="AlphaFoldDB" id="A0A4U0RSS2"/>
<proteinExistence type="inferred from homology"/>
<dbReference type="CDD" id="cd00448">
    <property type="entry name" value="YjgF_YER057c_UK114_family"/>
    <property type="match status" value="1"/>
</dbReference>
<dbReference type="GO" id="GO:0019239">
    <property type="term" value="F:deaminase activity"/>
    <property type="evidence" value="ECO:0007669"/>
    <property type="project" value="TreeGrafter"/>
</dbReference>
<dbReference type="Pfam" id="PF01042">
    <property type="entry name" value="Ribonuc_L-PSP"/>
    <property type="match status" value="1"/>
</dbReference>
<dbReference type="Gene3D" id="3.30.1330.40">
    <property type="entry name" value="RutC-like"/>
    <property type="match status" value="1"/>
</dbReference>
<organism evidence="2 3">
    <name type="scientific">Actinacidiphila oryziradicis</name>
    <dbReference type="NCBI Taxonomy" id="2571141"/>
    <lineage>
        <taxon>Bacteria</taxon>
        <taxon>Bacillati</taxon>
        <taxon>Actinomycetota</taxon>
        <taxon>Actinomycetes</taxon>
        <taxon>Kitasatosporales</taxon>
        <taxon>Streptomycetaceae</taxon>
        <taxon>Actinacidiphila</taxon>
    </lineage>
</organism>
<name>A0A4U0RSS2_9ACTN</name>
<dbReference type="GO" id="GO:0005829">
    <property type="term" value="C:cytosol"/>
    <property type="evidence" value="ECO:0007669"/>
    <property type="project" value="TreeGrafter"/>
</dbReference>
<dbReference type="PANTHER" id="PTHR11803">
    <property type="entry name" value="2-IMINOBUTANOATE/2-IMINOPROPANOATE DEAMINASE RIDA"/>
    <property type="match status" value="1"/>
</dbReference>
<protein>
    <submittedName>
        <fullName evidence="2">Reactive intermediate/imine deaminase</fullName>
    </submittedName>
</protein>
<keyword evidence="3" id="KW-1185">Reference proteome</keyword>
<dbReference type="FunFam" id="3.30.1330.40:FF:000001">
    <property type="entry name" value="L-PSP family endoribonuclease"/>
    <property type="match status" value="1"/>
</dbReference>
<comment type="similarity">
    <text evidence="1">Belongs to the RutC family.</text>
</comment>
<dbReference type="SUPFAM" id="SSF55298">
    <property type="entry name" value="YjgF-like"/>
    <property type="match status" value="1"/>
</dbReference>
<gene>
    <name evidence="2" type="ORF">FCI23_46865</name>
</gene>
<dbReference type="InterPro" id="IPR035959">
    <property type="entry name" value="RutC-like_sf"/>
</dbReference>
<sequence>MNTRPVAPKRFSDADHPYSASRTTAGLIFVSGQLGVLDNEIVPGGIGAEARQALANLKACLAEHGCGPADVVKTTVLLADLAERNEFDTIYADFFTEPRPARTCYAAGALPYGARVEVEAIASASVPHDSNERVTW</sequence>
<comment type="caution">
    <text evidence="2">The sequence shown here is derived from an EMBL/GenBank/DDBJ whole genome shotgun (WGS) entry which is preliminary data.</text>
</comment>
<evidence type="ECO:0000256" key="1">
    <source>
        <dbReference type="ARBA" id="ARBA00010552"/>
    </source>
</evidence>